<dbReference type="AlphaFoldDB" id="A0A0W0EZZ7"/>
<feature type="region of interest" description="Disordered" evidence="1">
    <location>
        <begin position="741"/>
        <end position="760"/>
    </location>
</feature>
<evidence type="ECO:0000256" key="1">
    <source>
        <dbReference type="SAM" id="MobiDB-lite"/>
    </source>
</evidence>
<dbReference type="EMBL" id="LATX01002427">
    <property type="protein sequence ID" value="KTB29604.1"/>
    <property type="molecule type" value="Genomic_DNA"/>
</dbReference>
<feature type="compositionally biased region" description="Low complexity" evidence="1">
    <location>
        <begin position="542"/>
        <end position="551"/>
    </location>
</feature>
<feature type="region of interest" description="Disordered" evidence="1">
    <location>
        <begin position="505"/>
        <end position="553"/>
    </location>
</feature>
<gene>
    <name evidence="2" type="ORF">WG66_17819</name>
</gene>
<feature type="region of interest" description="Disordered" evidence="1">
    <location>
        <begin position="101"/>
        <end position="132"/>
    </location>
</feature>
<feature type="compositionally biased region" description="Low complexity" evidence="1">
    <location>
        <begin position="247"/>
        <end position="265"/>
    </location>
</feature>
<feature type="region of interest" description="Disordered" evidence="1">
    <location>
        <begin position="233"/>
        <end position="265"/>
    </location>
</feature>
<feature type="compositionally biased region" description="Acidic residues" evidence="1">
    <location>
        <begin position="121"/>
        <end position="132"/>
    </location>
</feature>
<reference evidence="2 3" key="1">
    <citation type="submission" date="2015-12" db="EMBL/GenBank/DDBJ databases">
        <title>Draft genome sequence of Moniliophthora roreri, the causal agent of frosty pod rot of cacao.</title>
        <authorList>
            <person name="Aime M.C."/>
            <person name="Diaz-Valderrama J.R."/>
            <person name="Kijpornyongpan T."/>
            <person name="Phillips-Mora W."/>
        </authorList>
    </citation>
    <scope>NUCLEOTIDE SEQUENCE [LARGE SCALE GENOMIC DNA]</scope>
    <source>
        <strain evidence="2 3">MCA 2952</strain>
    </source>
</reference>
<feature type="compositionally biased region" description="Low complexity" evidence="1">
    <location>
        <begin position="313"/>
        <end position="330"/>
    </location>
</feature>
<dbReference type="Proteomes" id="UP000054988">
    <property type="component" value="Unassembled WGS sequence"/>
</dbReference>
<feature type="compositionally biased region" description="Basic residues" evidence="1">
    <location>
        <begin position="56"/>
        <end position="65"/>
    </location>
</feature>
<sequence length="894" mass="96247">MAQASFASNSGQQASPFSVAQAVSSLSSTANTFHAQSSSSSNSGTSTNSSSTFRVPAHKHAHHLHSIPPREKSTRTLIIDHMLWVHGRTRFAQARAELGMIDRTGGPSSSNYKHRHRPENYEEEDEIDSDGEVVDTLKGRSAPHDEDEDARLAKQDLPLARSLRLRAEGLEKVVTSMLVQLPPVQPIIDEDFSLSSSPKIIASGQRPRHPHTLPNGVRLRLALGTVINDLFARQSPPQPFRHRHDVSSPPSATRSSLSDGSPFDSLPSSSLFLPEALTTISPISAYSSSNRNRQMDHITNHSYGQISPQAMAQGSSSRPSVPPSRQQSNRMHPKRPLKPGPRTRTLYNAGADPETANSPPAFRCPRHLHTGCEICVEAKSGARPPVGGGTGRGRSTSSSVSFGLTGGGTVANGSGSTWNSWKGTPIGIAPDGGGITGWQDGSGIGSGLLRPAVNGTMLRRKPTSVDGETVCGGGNTKLSELIPRFLRLSALVAAELGREVREAKEVEGALVDPPPSDHESSQSPEATRDIGGDADVGSPSRSQTTSSAQAQDRLYGHALRPSREWYLLLAGLLTRAALQGYLSAGWRGSDAVECLLTVGLGLSMGDAEAQDSDDEFEEFEPDELPSLLDSVKMLFPALRAGAPPKKTHAEEEYELEMDDRLRKFYDIPESTPDLSTHMEDLAWQYPAEPVERAAVRFCEAIAKWRGKPELETYKKKPPKSSLAPSGAASDEIQMSIESLVHSNPTSPTVSHRAPSRPQHHHKPTIELYFLQPNDADHHLSSPMPSPTIVTTPTQLTYSVSRAGFSQHSSPSSMGSSSGMGMNLSRGMNPPSQTPTQAMPPPSTPGMIMGTNSSMWSWMPSGIGGSNKRNRSTDDVDTGPRKRLQFQQNPSHGPS</sequence>
<evidence type="ECO:0000313" key="3">
    <source>
        <dbReference type="Proteomes" id="UP000054988"/>
    </source>
</evidence>
<dbReference type="eggNOG" id="ENOG502SBZ2">
    <property type="taxonomic scope" value="Eukaryota"/>
</dbReference>
<feature type="region of interest" description="Disordered" evidence="1">
    <location>
        <begin position="309"/>
        <end position="362"/>
    </location>
</feature>
<feature type="region of interest" description="Disordered" evidence="1">
    <location>
        <begin position="33"/>
        <end position="69"/>
    </location>
</feature>
<accession>A0A0W0EZZ7</accession>
<comment type="caution">
    <text evidence="2">The sequence shown here is derived from an EMBL/GenBank/DDBJ whole genome shotgun (WGS) entry which is preliminary data.</text>
</comment>
<feature type="compositionally biased region" description="Low complexity" evidence="1">
    <location>
        <begin position="37"/>
        <end position="52"/>
    </location>
</feature>
<name>A0A0W0EZZ7_MONRR</name>
<protein>
    <submittedName>
        <fullName evidence="2">Uncharacterized protein</fullName>
    </submittedName>
</protein>
<feature type="compositionally biased region" description="Basic and acidic residues" evidence="1">
    <location>
        <begin position="515"/>
        <end position="531"/>
    </location>
</feature>
<organism evidence="2 3">
    <name type="scientific">Moniliophthora roreri</name>
    <name type="common">Frosty pod rot fungus</name>
    <name type="synonym">Monilia roreri</name>
    <dbReference type="NCBI Taxonomy" id="221103"/>
    <lineage>
        <taxon>Eukaryota</taxon>
        <taxon>Fungi</taxon>
        <taxon>Dikarya</taxon>
        <taxon>Basidiomycota</taxon>
        <taxon>Agaricomycotina</taxon>
        <taxon>Agaricomycetes</taxon>
        <taxon>Agaricomycetidae</taxon>
        <taxon>Agaricales</taxon>
        <taxon>Marasmiineae</taxon>
        <taxon>Marasmiaceae</taxon>
        <taxon>Moniliophthora</taxon>
    </lineage>
</organism>
<feature type="region of interest" description="Disordered" evidence="1">
    <location>
        <begin position="848"/>
        <end position="894"/>
    </location>
</feature>
<evidence type="ECO:0000313" key="2">
    <source>
        <dbReference type="EMBL" id="KTB29604.1"/>
    </source>
</evidence>
<feature type="compositionally biased region" description="Basic and acidic residues" evidence="1">
    <location>
        <begin position="870"/>
        <end position="879"/>
    </location>
</feature>
<proteinExistence type="predicted"/>
<feature type="compositionally biased region" description="Polar residues" evidence="1">
    <location>
        <begin position="884"/>
        <end position="894"/>
    </location>
</feature>